<accession>A0ABU1ZFR6</accession>
<dbReference type="PANTHER" id="PTHR30203">
    <property type="entry name" value="OUTER MEMBRANE CATION EFFLUX PROTEIN"/>
    <property type="match status" value="1"/>
</dbReference>
<evidence type="ECO:0000256" key="3">
    <source>
        <dbReference type="SAM" id="MobiDB-lite"/>
    </source>
</evidence>
<organism evidence="4 5">
    <name type="scientific">Pelomonas aquatica</name>
    <dbReference type="NCBI Taxonomy" id="431058"/>
    <lineage>
        <taxon>Bacteria</taxon>
        <taxon>Pseudomonadati</taxon>
        <taxon>Pseudomonadota</taxon>
        <taxon>Betaproteobacteria</taxon>
        <taxon>Burkholderiales</taxon>
        <taxon>Sphaerotilaceae</taxon>
        <taxon>Roseateles</taxon>
    </lineage>
</organism>
<evidence type="ECO:0000313" key="5">
    <source>
        <dbReference type="Proteomes" id="UP001180536"/>
    </source>
</evidence>
<evidence type="ECO:0000313" key="4">
    <source>
        <dbReference type="EMBL" id="MDR7299479.1"/>
    </source>
</evidence>
<dbReference type="Gene3D" id="2.20.200.10">
    <property type="entry name" value="Outer membrane efflux proteins (OEP)"/>
    <property type="match status" value="1"/>
</dbReference>
<proteinExistence type="inferred from homology"/>
<dbReference type="PANTHER" id="PTHR30203:SF29">
    <property type="entry name" value="PROTEIN CYAE"/>
    <property type="match status" value="1"/>
</dbReference>
<evidence type="ECO:0000256" key="1">
    <source>
        <dbReference type="ARBA" id="ARBA00007613"/>
    </source>
</evidence>
<dbReference type="NCBIfam" id="TIGR01845">
    <property type="entry name" value="outer_NodT"/>
    <property type="match status" value="1"/>
</dbReference>
<feature type="signal peptide" evidence="2">
    <location>
        <begin position="1"/>
        <end position="31"/>
    </location>
</feature>
<name>A0ABU1ZFR6_9BURK</name>
<keyword evidence="2" id="KW-1134">Transmembrane beta strand</keyword>
<dbReference type="PROSITE" id="PS51257">
    <property type="entry name" value="PROKAR_LIPOPROTEIN"/>
    <property type="match status" value="1"/>
</dbReference>
<protein>
    <submittedName>
        <fullName evidence="4">NodT family efflux transporter outer membrane factor (OMF) lipoprotein</fullName>
    </submittedName>
</protein>
<dbReference type="InterPro" id="IPR003423">
    <property type="entry name" value="OMP_efflux"/>
</dbReference>
<feature type="region of interest" description="Disordered" evidence="3">
    <location>
        <begin position="98"/>
        <end position="123"/>
    </location>
</feature>
<comment type="subcellular location">
    <subcellularLocation>
        <location evidence="2">Cell membrane</location>
        <topology evidence="2">Lipid-anchor</topology>
    </subcellularLocation>
</comment>
<dbReference type="Gene3D" id="1.20.1600.10">
    <property type="entry name" value="Outer membrane efflux proteins (OEP)"/>
    <property type="match status" value="1"/>
</dbReference>
<keyword evidence="5" id="KW-1185">Reference proteome</keyword>
<dbReference type="RefSeq" id="WP_310349185.1">
    <property type="nucleotide sequence ID" value="NZ_JAVDXQ010000008.1"/>
</dbReference>
<keyword evidence="2" id="KW-0732">Signal</keyword>
<comment type="caution">
    <text evidence="4">The sequence shown here is derived from an EMBL/GenBank/DDBJ whole genome shotgun (WGS) entry which is preliminary data.</text>
</comment>
<evidence type="ECO:0000256" key="2">
    <source>
        <dbReference type="RuleBase" id="RU362097"/>
    </source>
</evidence>
<dbReference type="InterPro" id="IPR010131">
    <property type="entry name" value="MdtP/NodT-like"/>
</dbReference>
<keyword evidence="2" id="KW-0812">Transmembrane</keyword>
<feature type="chain" id="PRO_5044995630" evidence="2">
    <location>
        <begin position="32"/>
        <end position="470"/>
    </location>
</feature>
<dbReference type="Pfam" id="PF02321">
    <property type="entry name" value="OEP"/>
    <property type="match status" value="2"/>
</dbReference>
<dbReference type="SUPFAM" id="SSF56954">
    <property type="entry name" value="Outer membrane efflux proteins (OEP)"/>
    <property type="match status" value="1"/>
</dbReference>
<comment type="similarity">
    <text evidence="1 2">Belongs to the outer membrane factor (OMF) (TC 1.B.17) family.</text>
</comment>
<keyword evidence="2" id="KW-0564">Palmitate</keyword>
<reference evidence="4 5" key="1">
    <citation type="submission" date="2023-07" db="EMBL/GenBank/DDBJ databases">
        <title>Sorghum-associated microbial communities from plants grown in Nebraska, USA.</title>
        <authorList>
            <person name="Schachtman D."/>
        </authorList>
    </citation>
    <scope>NUCLEOTIDE SEQUENCE [LARGE SCALE GENOMIC DNA]</scope>
    <source>
        <strain evidence="4 5">BE310</strain>
    </source>
</reference>
<dbReference type="Proteomes" id="UP001180536">
    <property type="component" value="Unassembled WGS sequence"/>
</dbReference>
<gene>
    <name evidence="4" type="ORF">J2X16_004849</name>
</gene>
<keyword evidence="2" id="KW-0472">Membrane</keyword>
<sequence length="470" mass="49399">MPKALTPHALSTASATLLLALAGCAVGPTYQAPTPAAATTWHAPVPHDGQSTTLQNWWAQFNDAALTQFITWAEADSPTRTQAWTRIEQARATLTTTRAGALPAASASGSAARSGASGTTSTTVRSARLDASWEIDLFGRVRRNAEAASARIEAREADWHEARVSLAAEVADTYVQYRACGLLADAYERELASVTKTEATTATMVQAGFTAPSDGALARASLASSRSSAVRQRAQCSLLLKSLVYLTGHDEPELLATMAGGSTAVPQPAHLGVDSVPAQVLRQRPDLASLERELAASSAEIGAAQADLYPSLSLSGAITRSLGQGLTTWSFGPALAVSLFDGGAKRAAVDSANASYTSALAGYQQGVRSAVREVEEALVNLDSTRQRASEAHRAAEEYRHYLNATEANWRAGTASLLNLEEARRSALSAEIDDLTLEQSQVSYWIALYKALGGGWTPGATVSTNKNGAQP</sequence>
<dbReference type="EMBL" id="JAVDXQ010000008">
    <property type="protein sequence ID" value="MDR7299479.1"/>
    <property type="molecule type" value="Genomic_DNA"/>
</dbReference>
<keyword evidence="2 4" id="KW-0449">Lipoprotein</keyword>